<keyword evidence="1" id="KW-0285">Flavoprotein</keyword>
<evidence type="ECO:0000313" key="7">
    <source>
        <dbReference type="Proteomes" id="UP000824927"/>
    </source>
</evidence>
<dbReference type="Proteomes" id="UP000824927">
    <property type="component" value="Unassembled WGS sequence"/>
</dbReference>
<keyword evidence="4 6" id="KW-0560">Oxidoreductase</keyword>
<dbReference type="InterPro" id="IPR050461">
    <property type="entry name" value="Nitroreductase_HadB/RutE"/>
</dbReference>
<protein>
    <submittedName>
        <fullName evidence="6">Malonic semialdehyde reductase</fullName>
        <ecNumber evidence="6">1.1.1.298</ecNumber>
    </submittedName>
</protein>
<dbReference type="Pfam" id="PF00881">
    <property type="entry name" value="Nitroreductase"/>
    <property type="match status" value="1"/>
</dbReference>
<accession>A0A9Q3RZM6</accession>
<dbReference type="InterPro" id="IPR029479">
    <property type="entry name" value="Nitroreductase"/>
</dbReference>
<gene>
    <name evidence="6" type="ORF">KUV31_02990</name>
</gene>
<dbReference type="NCBIfam" id="NF003768">
    <property type="entry name" value="PRK05365.1"/>
    <property type="match status" value="1"/>
</dbReference>
<keyword evidence="2" id="KW-0288">FMN</keyword>
<dbReference type="CDD" id="cd02148">
    <property type="entry name" value="RutE-like"/>
    <property type="match status" value="1"/>
</dbReference>
<dbReference type="SUPFAM" id="SSF55469">
    <property type="entry name" value="FMN-dependent nitroreductase-like"/>
    <property type="match status" value="1"/>
</dbReference>
<dbReference type="Gene3D" id="3.40.109.10">
    <property type="entry name" value="NADH Oxidase"/>
    <property type="match status" value="1"/>
</dbReference>
<proteinExistence type="predicted"/>
<dbReference type="PANTHER" id="PTHR43543">
    <property type="entry name" value="MALONIC SEMIALDEHYDE REDUCTASE RUTE-RELATED"/>
    <property type="match status" value="1"/>
</dbReference>
<dbReference type="AlphaFoldDB" id="A0A9Q3RZM6"/>
<dbReference type="GO" id="GO:0035527">
    <property type="term" value="F:3-hydroxypropionate dehydrogenase (NADP+) activity"/>
    <property type="evidence" value="ECO:0007669"/>
    <property type="project" value="UniProtKB-EC"/>
</dbReference>
<evidence type="ECO:0000259" key="5">
    <source>
        <dbReference type="Pfam" id="PF00881"/>
    </source>
</evidence>
<sequence>MTKQFHDNTLSADALDQIFREARSYNGWHDKEVSDEQIHQIHELLKMGPTSANMQPGRFVWCKSQESRDKLAEMASEGNQEKIKTAPVVVIIGYDIDFHEELPWLFPHTDAKSWFEGDEEGRKEGAARNSALQGAYLMLAARSIGLDCGPMSGVDLDKITDHFFADSPRHRADWVCAIGYGDKTTIFDRSPRPDFDKFNSIV</sequence>
<dbReference type="EMBL" id="JAHVKP010000001">
    <property type="protein sequence ID" value="MBY6217302.1"/>
    <property type="molecule type" value="Genomic_DNA"/>
</dbReference>
<reference evidence="6" key="1">
    <citation type="submission" date="2021-06" db="EMBL/GenBank/DDBJ databases">
        <title>50 bacteria genomes isolated from Dapeng, Shenzhen, China.</title>
        <authorList>
            <person name="Zheng W."/>
            <person name="Yu S."/>
            <person name="Huang Y."/>
        </authorList>
    </citation>
    <scope>NUCLEOTIDE SEQUENCE</scope>
    <source>
        <strain evidence="6">DP4N28-2</strain>
    </source>
</reference>
<organism evidence="6 7">
    <name type="scientific">Qipengyuania aquimaris</name>
    <dbReference type="NCBI Taxonomy" id="255984"/>
    <lineage>
        <taxon>Bacteria</taxon>
        <taxon>Pseudomonadati</taxon>
        <taxon>Pseudomonadota</taxon>
        <taxon>Alphaproteobacteria</taxon>
        <taxon>Sphingomonadales</taxon>
        <taxon>Erythrobacteraceae</taxon>
        <taxon>Qipengyuania</taxon>
    </lineage>
</organism>
<evidence type="ECO:0000256" key="4">
    <source>
        <dbReference type="ARBA" id="ARBA00023002"/>
    </source>
</evidence>
<evidence type="ECO:0000256" key="3">
    <source>
        <dbReference type="ARBA" id="ARBA00022857"/>
    </source>
</evidence>
<dbReference type="InterPro" id="IPR000415">
    <property type="entry name" value="Nitroreductase-like"/>
</dbReference>
<name>A0A9Q3RZM6_9SPHN</name>
<comment type="caution">
    <text evidence="6">The sequence shown here is derived from an EMBL/GenBank/DDBJ whole genome shotgun (WGS) entry which is preliminary data.</text>
</comment>
<dbReference type="InterPro" id="IPR023936">
    <property type="entry name" value="RutE-like"/>
</dbReference>
<feature type="domain" description="Nitroreductase" evidence="5">
    <location>
        <begin position="23"/>
        <end position="181"/>
    </location>
</feature>
<evidence type="ECO:0000256" key="2">
    <source>
        <dbReference type="ARBA" id="ARBA00022643"/>
    </source>
</evidence>
<dbReference type="PANTHER" id="PTHR43543:SF1">
    <property type="entry name" value="MALONIC SEMIALDEHYDE REDUCTASE RUTE-RELATED"/>
    <property type="match status" value="1"/>
</dbReference>
<dbReference type="RefSeq" id="WP_221428046.1">
    <property type="nucleotide sequence ID" value="NZ_JAHVKP010000001.1"/>
</dbReference>
<evidence type="ECO:0000256" key="1">
    <source>
        <dbReference type="ARBA" id="ARBA00022630"/>
    </source>
</evidence>
<evidence type="ECO:0000313" key="6">
    <source>
        <dbReference type="EMBL" id="MBY6217302.1"/>
    </source>
</evidence>
<dbReference type="EC" id="1.1.1.298" evidence="6"/>
<keyword evidence="3" id="KW-0521">NADP</keyword>